<evidence type="ECO:0000256" key="5">
    <source>
        <dbReference type="ARBA" id="ARBA00022692"/>
    </source>
</evidence>
<evidence type="ECO:0000256" key="4">
    <source>
        <dbReference type="ARBA" id="ARBA00022496"/>
    </source>
</evidence>
<keyword evidence="16" id="KW-1185">Reference proteome</keyword>
<comment type="caution">
    <text evidence="15">The sequence shown here is derived from an EMBL/GenBank/DDBJ whole genome shotgun (WGS) entry which is preliminary data.</text>
</comment>
<dbReference type="InterPro" id="IPR023997">
    <property type="entry name" value="TonB-dep_OMP_SusC/RagA_CS"/>
</dbReference>
<dbReference type="OrthoDB" id="9768177at2"/>
<feature type="signal peptide" evidence="13">
    <location>
        <begin position="1"/>
        <end position="25"/>
    </location>
</feature>
<dbReference type="Gene3D" id="2.60.40.1120">
    <property type="entry name" value="Carboxypeptidase-like, regulatory domain"/>
    <property type="match status" value="1"/>
</dbReference>
<evidence type="ECO:0000259" key="14">
    <source>
        <dbReference type="Pfam" id="PF07715"/>
    </source>
</evidence>
<dbReference type="InterPro" id="IPR039426">
    <property type="entry name" value="TonB-dep_rcpt-like"/>
</dbReference>
<accession>A0A4R4K3Q7</accession>
<evidence type="ECO:0000256" key="1">
    <source>
        <dbReference type="ARBA" id="ARBA00004571"/>
    </source>
</evidence>
<dbReference type="InterPro" id="IPR012910">
    <property type="entry name" value="Plug_dom"/>
</dbReference>
<feature type="compositionally biased region" description="Gly residues" evidence="12">
    <location>
        <begin position="212"/>
        <end position="224"/>
    </location>
</feature>
<evidence type="ECO:0000256" key="11">
    <source>
        <dbReference type="PROSITE-ProRule" id="PRU01360"/>
    </source>
</evidence>
<dbReference type="NCBIfam" id="TIGR04056">
    <property type="entry name" value="OMP_RagA_SusC"/>
    <property type="match status" value="1"/>
</dbReference>
<dbReference type="RefSeq" id="WP_132120698.1">
    <property type="nucleotide sequence ID" value="NZ_SMJU01000013.1"/>
</dbReference>
<keyword evidence="3 11" id="KW-1134">Transmembrane beta strand</keyword>
<dbReference type="AlphaFoldDB" id="A0A4R4K3Q7"/>
<dbReference type="EMBL" id="SMJU01000013">
    <property type="protein sequence ID" value="TDB61863.1"/>
    <property type="molecule type" value="Genomic_DNA"/>
</dbReference>
<keyword evidence="7" id="KW-0406">Ion transport</keyword>
<gene>
    <name evidence="15" type="ORF">EZE20_19170</name>
</gene>
<sequence length="1057" mass="115838">MKRILHFKHLFLLLLVTGISLTGWAQNSRVSGTVTSSKENQPLPGVSILVKGTNVGTTTDADGKFALNAEPNATLVFSFIGYATQEINVENKSVLTVSLVEGATSLEEVVVTALGIKKESKKLGYATTTVGAEQITVNRTPNFINTLQGKIAGVNITSLGTGPGGSSKIRIRGQSSFSGQNSPLIVVNGVPIDNTNFGTNPGNQSSDNSVGSRGGGNTSDGGDGLSSINPDDIESMTVLKGATAAALYGSRAKDGVIMVTTKTRGEGRGIGVTYNSNFTVDTPLDFTDYQYEYGQGEFGLRPTSPNPTSGQWSFGEKFQPGMTQVLFDGVTVPYEPVYDRIRTFFRNGINFNNTVSLSSASEKGGFNLSLANMDNKGIVPNNSFNRKTINLGFSYDLSKKLSVSGNINYSNEVNKNPPVIAEQDNSIPTSIYNMANSMPFDLLDEKKYDANGNEFVYSRFRNRTNPYFTLAEQFQNVTRDRIFGNIAIRYNLLPWMYVQARVGQDYWSRDQDYNNFPTGQASRPAAPEGFVNGLYTQESRRFRELNKDILIGATQKFGDFGFDLTLGGNQMYRRSDLNSVQVTDFIVRDLYTVMNSRVKDPLYALSERAVNSVYGAAEVSYKEFLFLNVTARNDWFSTLSPANRSILYPSISGSFVFSQAFNNLPNWLNFGKLRAAYAEVGSDTDVSPYANNLFYGVNANLFPNVSNALQPVGFISGNTVPNANLRPMRSTESEVGLELKLFDNRVGIDFALYRKITEDQIVSAQISDASGYVNTLINSGRGRNQGVELLVNLGMVRGNDFQWDVSLNGSYNQTKVLSLLTDTPGERITVGTHVFNGELRQVVGQPMAQLYGFGYRRDDQGRKIFGGNGIPLRTTDLISFGSAIPKWVGGITNNFNYKGINLSFLIDFKLGHNMMSGTNFNATRHGLHKMTLEGREGGVIGEGVNERGEPNTVVAGVQPYWEVVRSLALVEPIVYDAGFWKLRQITAGYDFSRFLPAAFPVKGVRLSFVANNVLLLKKWVPNIDPESFGYGSDNVVGLEATGLPTTRSMGFNLNVKF</sequence>
<keyword evidence="10 11" id="KW-0998">Cell outer membrane</keyword>
<keyword evidence="13" id="KW-0732">Signal</keyword>
<proteinExistence type="inferred from homology"/>
<evidence type="ECO:0000256" key="6">
    <source>
        <dbReference type="ARBA" id="ARBA00023004"/>
    </source>
</evidence>
<keyword evidence="8" id="KW-0798">TonB box</keyword>
<feature type="domain" description="TonB-dependent receptor plug" evidence="14">
    <location>
        <begin position="122"/>
        <end position="256"/>
    </location>
</feature>
<evidence type="ECO:0000256" key="3">
    <source>
        <dbReference type="ARBA" id="ARBA00022452"/>
    </source>
</evidence>
<dbReference type="NCBIfam" id="TIGR04057">
    <property type="entry name" value="SusC_RagA_signa"/>
    <property type="match status" value="1"/>
</dbReference>
<dbReference type="SUPFAM" id="SSF56935">
    <property type="entry name" value="Porins"/>
    <property type="match status" value="1"/>
</dbReference>
<dbReference type="PANTHER" id="PTHR32552:SF81">
    <property type="entry name" value="TONB-DEPENDENT OUTER MEMBRANE RECEPTOR"/>
    <property type="match status" value="1"/>
</dbReference>
<organism evidence="15 16">
    <name type="scientific">Arundinibacter roseus</name>
    <dbReference type="NCBI Taxonomy" id="2070510"/>
    <lineage>
        <taxon>Bacteria</taxon>
        <taxon>Pseudomonadati</taxon>
        <taxon>Bacteroidota</taxon>
        <taxon>Cytophagia</taxon>
        <taxon>Cytophagales</taxon>
        <taxon>Spirosomataceae</taxon>
        <taxon>Arundinibacter</taxon>
    </lineage>
</organism>
<dbReference type="InterPro" id="IPR023996">
    <property type="entry name" value="TonB-dep_OMP_SusC/RagA"/>
</dbReference>
<feature type="compositionally biased region" description="Polar residues" evidence="12">
    <location>
        <begin position="193"/>
        <end position="210"/>
    </location>
</feature>
<dbReference type="Gene3D" id="2.170.130.10">
    <property type="entry name" value="TonB-dependent receptor, plug domain"/>
    <property type="match status" value="1"/>
</dbReference>
<keyword evidence="5 11" id="KW-0812">Transmembrane</keyword>
<evidence type="ECO:0000256" key="2">
    <source>
        <dbReference type="ARBA" id="ARBA00022448"/>
    </source>
</evidence>
<dbReference type="InterPro" id="IPR036942">
    <property type="entry name" value="Beta-barrel_TonB_sf"/>
</dbReference>
<dbReference type="InterPro" id="IPR008969">
    <property type="entry name" value="CarboxyPept-like_regulatory"/>
</dbReference>
<keyword evidence="4" id="KW-0410">Iron transport</keyword>
<keyword evidence="6" id="KW-0408">Iron</keyword>
<dbReference type="GO" id="GO:0009279">
    <property type="term" value="C:cell outer membrane"/>
    <property type="evidence" value="ECO:0007669"/>
    <property type="project" value="UniProtKB-SubCell"/>
</dbReference>
<dbReference type="SUPFAM" id="SSF49464">
    <property type="entry name" value="Carboxypeptidase regulatory domain-like"/>
    <property type="match status" value="1"/>
</dbReference>
<feature type="region of interest" description="Disordered" evidence="12">
    <location>
        <begin position="192"/>
        <end position="230"/>
    </location>
</feature>
<comment type="similarity">
    <text evidence="11">Belongs to the TonB-dependent receptor family.</text>
</comment>
<dbReference type="PROSITE" id="PS52016">
    <property type="entry name" value="TONB_DEPENDENT_REC_3"/>
    <property type="match status" value="1"/>
</dbReference>
<dbReference type="GO" id="GO:0006826">
    <property type="term" value="P:iron ion transport"/>
    <property type="evidence" value="ECO:0007669"/>
    <property type="project" value="UniProtKB-KW"/>
</dbReference>
<evidence type="ECO:0000256" key="7">
    <source>
        <dbReference type="ARBA" id="ARBA00023065"/>
    </source>
</evidence>
<dbReference type="Pfam" id="PF07715">
    <property type="entry name" value="Plug"/>
    <property type="match status" value="1"/>
</dbReference>
<keyword evidence="2 11" id="KW-0813">Transport</keyword>
<evidence type="ECO:0000256" key="9">
    <source>
        <dbReference type="ARBA" id="ARBA00023136"/>
    </source>
</evidence>
<evidence type="ECO:0000256" key="13">
    <source>
        <dbReference type="SAM" id="SignalP"/>
    </source>
</evidence>
<dbReference type="Pfam" id="PF13715">
    <property type="entry name" value="CarbopepD_reg_2"/>
    <property type="match status" value="1"/>
</dbReference>
<evidence type="ECO:0000313" key="16">
    <source>
        <dbReference type="Proteomes" id="UP000295706"/>
    </source>
</evidence>
<reference evidence="15 16" key="1">
    <citation type="submission" date="2019-02" db="EMBL/GenBank/DDBJ databases">
        <title>Arundinibacter roseus gen. nov., sp. nov., a new member of the family Cytophagaceae.</title>
        <authorList>
            <person name="Szuroczki S."/>
            <person name="Khayer B."/>
            <person name="Sproer C."/>
            <person name="Toumi M."/>
            <person name="Szabo A."/>
            <person name="Felfoldi T."/>
            <person name="Schumann P."/>
            <person name="Toth E."/>
        </authorList>
    </citation>
    <scope>NUCLEOTIDE SEQUENCE [LARGE SCALE GENOMIC DNA]</scope>
    <source>
        <strain evidence="15 16">DMA-k-7a</strain>
    </source>
</reference>
<evidence type="ECO:0000256" key="12">
    <source>
        <dbReference type="SAM" id="MobiDB-lite"/>
    </source>
</evidence>
<evidence type="ECO:0000313" key="15">
    <source>
        <dbReference type="EMBL" id="TDB61863.1"/>
    </source>
</evidence>
<evidence type="ECO:0000256" key="10">
    <source>
        <dbReference type="ARBA" id="ARBA00023237"/>
    </source>
</evidence>
<dbReference type="InterPro" id="IPR037066">
    <property type="entry name" value="Plug_dom_sf"/>
</dbReference>
<dbReference type="FunFam" id="2.60.40.1120:FF:000003">
    <property type="entry name" value="Outer membrane protein Omp121"/>
    <property type="match status" value="1"/>
</dbReference>
<dbReference type="Proteomes" id="UP000295706">
    <property type="component" value="Unassembled WGS sequence"/>
</dbReference>
<comment type="subcellular location">
    <subcellularLocation>
        <location evidence="1 11">Cell outer membrane</location>
        <topology evidence="1 11">Multi-pass membrane protein</topology>
    </subcellularLocation>
</comment>
<keyword evidence="9 11" id="KW-0472">Membrane</keyword>
<feature type="chain" id="PRO_5020860041" evidence="13">
    <location>
        <begin position="26"/>
        <end position="1057"/>
    </location>
</feature>
<evidence type="ECO:0000256" key="8">
    <source>
        <dbReference type="ARBA" id="ARBA00023077"/>
    </source>
</evidence>
<name>A0A4R4K3Q7_9BACT</name>
<dbReference type="PANTHER" id="PTHR32552">
    <property type="entry name" value="FERRICHROME IRON RECEPTOR-RELATED"/>
    <property type="match status" value="1"/>
</dbReference>
<protein>
    <submittedName>
        <fullName evidence="15">SusC/RagA family TonB-linked outer membrane protein</fullName>
    </submittedName>
</protein>
<dbReference type="Gene3D" id="2.40.170.20">
    <property type="entry name" value="TonB-dependent receptor, beta-barrel domain"/>
    <property type="match status" value="1"/>
</dbReference>